<feature type="domain" description="C2H2-type" evidence="13">
    <location>
        <begin position="154"/>
        <end position="177"/>
    </location>
</feature>
<evidence type="ECO:0000313" key="14">
    <source>
        <dbReference type="Proteomes" id="UP001190640"/>
    </source>
</evidence>
<keyword evidence="9" id="KW-0804">Transcription</keyword>
<feature type="domain" description="C2H2-type" evidence="13">
    <location>
        <begin position="72"/>
        <end position="99"/>
    </location>
</feature>
<protein>
    <submittedName>
        <fullName evidence="15">Zinc finger protein 271-like isoform X2</fullName>
    </submittedName>
</protein>
<evidence type="ECO:0000256" key="6">
    <source>
        <dbReference type="ARBA" id="ARBA00022833"/>
    </source>
</evidence>
<dbReference type="GO" id="GO:0003677">
    <property type="term" value="F:DNA binding"/>
    <property type="evidence" value="ECO:0007669"/>
    <property type="project" value="UniProtKB-KW"/>
</dbReference>
<dbReference type="GeneID" id="129328796"/>
<dbReference type="InterPro" id="IPR013087">
    <property type="entry name" value="Znf_C2H2_type"/>
</dbReference>
<keyword evidence="3" id="KW-0479">Metal-binding</keyword>
<evidence type="ECO:0000313" key="15">
    <source>
        <dbReference type="RefSeq" id="XP_054834048.1"/>
    </source>
</evidence>
<dbReference type="InterPro" id="IPR036236">
    <property type="entry name" value="Znf_C2H2_sf"/>
</dbReference>
<evidence type="ECO:0000256" key="12">
    <source>
        <dbReference type="SAM" id="MobiDB-lite"/>
    </source>
</evidence>
<comment type="similarity">
    <text evidence="2">Belongs to the krueppel C2H2-type zinc-finger protein family.</text>
</comment>
<dbReference type="FunFam" id="3.30.160.60:FF:000624">
    <property type="entry name" value="zinc finger protein 697"/>
    <property type="match status" value="1"/>
</dbReference>
<feature type="domain" description="C2H2-type" evidence="13">
    <location>
        <begin position="357"/>
        <end position="384"/>
    </location>
</feature>
<evidence type="ECO:0000256" key="2">
    <source>
        <dbReference type="ARBA" id="ARBA00006991"/>
    </source>
</evidence>
<dbReference type="SMART" id="SM00355">
    <property type="entry name" value="ZnF_C2H2"/>
    <property type="match status" value="7"/>
</dbReference>
<gene>
    <name evidence="15" type="primary">LOC129328796</name>
</gene>
<evidence type="ECO:0000256" key="1">
    <source>
        <dbReference type="ARBA" id="ARBA00004123"/>
    </source>
</evidence>
<evidence type="ECO:0000256" key="9">
    <source>
        <dbReference type="ARBA" id="ARBA00023163"/>
    </source>
</evidence>
<comment type="subcellular location">
    <subcellularLocation>
        <location evidence="1">Nucleus</location>
    </subcellularLocation>
</comment>
<dbReference type="Proteomes" id="UP001190640">
    <property type="component" value="Chromosome 4"/>
</dbReference>
<dbReference type="GO" id="GO:0005634">
    <property type="term" value="C:nucleus"/>
    <property type="evidence" value="ECO:0007669"/>
    <property type="project" value="UniProtKB-SubCell"/>
</dbReference>
<accession>A0AA97KXP5</accession>
<reference evidence="15" key="1">
    <citation type="submission" date="2025-08" db="UniProtKB">
        <authorList>
            <consortium name="RefSeq"/>
        </authorList>
    </citation>
    <scope>IDENTIFICATION</scope>
    <source>
        <tissue evidence="15">Blood</tissue>
    </source>
</reference>
<organism evidence="14 15">
    <name type="scientific">Eublepharis macularius</name>
    <name type="common">Leopard gecko</name>
    <name type="synonym">Cyrtodactylus macularius</name>
    <dbReference type="NCBI Taxonomy" id="481883"/>
    <lineage>
        <taxon>Eukaryota</taxon>
        <taxon>Metazoa</taxon>
        <taxon>Chordata</taxon>
        <taxon>Craniata</taxon>
        <taxon>Vertebrata</taxon>
        <taxon>Euteleostomi</taxon>
        <taxon>Lepidosauria</taxon>
        <taxon>Squamata</taxon>
        <taxon>Bifurcata</taxon>
        <taxon>Gekkota</taxon>
        <taxon>Eublepharidae</taxon>
        <taxon>Eublepharinae</taxon>
        <taxon>Eublepharis</taxon>
    </lineage>
</organism>
<evidence type="ECO:0000256" key="5">
    <source>
        <dbReference type="ARBA" id="ARBA00022771"/>
    </source>
</evidence>
<feature type="domain" description="C2H2-type" evidence="13">
    <location>
        <begin position="44"/>
        <end position="71"/>
    </location>
</feature>
<keyword evidence="10" id="KW-0539">Nucleus</keyword>
<sequence length="461" mass="53010">MEAQSQPTVVGIRKLYSCSDCGRNFKRNSHLVRHKRLHTGEKPYKCPDCGKSFRQSTDVNTHRRIHTGETPYQCNQCGKSFRYRPSLLKHLRCHDEEKLYNCLECGKSFSFSLVSSTCQSSCVQRKPYICPDCDENVQEISNLVVHVPMTSDSYACPDCGKSFSCNFQLIKHRSLHTRFLIPNPNSLCSLDQSPESLPSDHQDAEETDSPGSICEARDDLVAEGGKEGHLQQRAVLPARSYRTLLGRLHGLGGQRSKAHKDRPKCRSWQWKHPEIDEDESTVKDGADVPEYERLLSSKRNHLCFVCGKQFRYESQLVAHERIHTGEKPFECSICKKSFRDKSDLCKHQKIHSEDRPYKCLDCGRTFHHQLTFVRHQRLHPRKQACEDGHVYVAVLPSYRVGVEASVVGGIQPPEALSFHFKEEVAKWWVQSRTKTFIRNILSLQNQLEFCWEVCKKSCLKI</sequence>
<dbReference type="Pfam" id="PF00096">
    <property type="entry name" value="zf-C2H2"/>
    <property type="match status" value="7"/>
</dbReference>
<name>A0AA97KXP5_EUBMA</name>
<keyword evidence="4" id="KW-0677">Repeat</keyword>
<feature type="domain" description="C2H2-type" evidence="13">
    <location>
        <begin position="301"/>
        <end position="328"/>
    </location>
</feature>
<keyword evidence="8" id="KW-0238">DNA-binding</keyword>
<dbReference type="PANTHER" id="PTHR24377">
    <property type="entry name" value="IP01015P-RELATED"/>
    <property type="match status" value="1"/>
</dbReference>
<dbReference type="PROSITE" id="PS50157">
    <property type="entry name" value="ZINC_FINGER_C2H2_2"/>
    <property type="match status" value="7"/>
</dbReference>
<evidence type="ECO:0000256" key="4">
    <source>
        <dbReference type="ARBA" id="ARBA00022737"/>
    </source>
</evidence>
<dbReference type="FunFam" id="3.30.160.60:FF:000238">
    <property type="entry name" value="Zinc finger protein 485"/>
    <property type="match status" value="1"/>
</dbReference>
<feature type="domain" description="C2H2-type" evidence="13">
    <location>
        <begin position="329"/>
        <end position="356"/>
    </location>
</feature>
<dbReference type="FunFam" id="3.30.160.60:FF:000060">
    <property type="entry name" value="zinc finger protein 436"/>
    <property type="match status" value="1"/>
</dbReference>
<evidence type="ECO:0000256" key="8">
    <source>
        <dbReference type="ARBA" id="ARBA00023125"/>
    </source>
</evidence>
<evidence type="ECO:0000259" key="13">
    <source>
        <dbReference type="PROSITE" id="PS50157"/>
    </source>
</evidence>
<dbReference type="Gene3D" id="3.30.160.60">
    <property type="entry name" value="Classic Zinc Finger"/>
    <property type="match status" value="7"/>
</dbReference>
<keyword evidence="6" id="KW-0862">Zinc</keyword>
<dbReference type="PROSITE" id="PS00028">
    <property type="entry name" value="ZINC_FINGER_C2H2_1"/>
    <property type="match status" value="7"/>
</dbReference>
<feature type="region of interest" description="Disordered" evidence="12">
    <location>
        <begin position="191"/>
        <end position="211"/>
    </location>
</feature>
<dbReference type="GO" id="GO:0008270">
    <property type="term" value="F:zinc ion binding"/>
    <property type="evidence" value="ECO:0007669"/>
    <property type="project" value="UniProtKB-KW"/>
</dbReference>
<dbReference type="FunFam" id="3.30.160.60:FF:000100">
    <property type="entry name" value="Zinc finger 45-like"/>
    <property type="match status" value="1"/>
</dbReference>
<dbReference type="FunFam" id="3.30.160.60:FF:000212">
    <property type="entry name" value="zinc finger protein 382 isoform X2"/>
    <property type="match status" value="1"/>
</dbReference>
<evidence type="ECO:0000256" key="7">
    <source>
        <dbReference type="ARBA" id="ARBA00023015"/>
    </source>
</evidence>
<dbReference type="SUPFAM" id="SSF57667">
    <property type="entry name" value="beta-beta-alpha zinc fingers"/>
    <property type="match status" value="5"/>
</dbReference>
<dbReference type="AlphaFoldDB" id="A0AA97KXP5"/>
<dbReference type="FunFam" id="3.30.160.60:FF:001498">
    <property type="entry name" value="Zinc finger protein 404"/>
    <property type="match status" value="1"/>
</dbReference>
<dbReference type="InterPro" id="IPR050826">
    <property type="entry name" value="Krueppel_C2H2_ZnFinger"/>
</dbReference>
<keyword evidence="7" id="KW-0805">Transcription regulation</keyword>
<dbReference type="RefSeq" id="XP_054834048.1">
    <property type="nucleotide sequence ID" value="XM_054978073.1"/>
</dbReference>
<proteinExistence type="inferred from homology"/>
<dbReference type="FunFam" id="3.30.160.60:FF:000135">
    <property type="entry name" value="Zinc finger protein 358"/>
    <property type="match status" value="1"/>
</dbReference>
<keyword evidence="14" id="KW-1185">Reference proteome</keyword>
<evidence type="ECO:0000256" key="10">
    <source>
        <dbReference type="ARBA" id="ARBA00023242"/>
    </source>
</evidence>
<evidence type="ECO:0000256" key="3">
    <source>
        <dbReference type="ARBA" id="ARBA00022723"/>
    </source>
</evidence>
<evidence type="ECO:0000256" key="11">
    <source>
        <dbReference type="PROSITE-ProRule" id="PRU00042"/>
    </source>
</evidence>
<feature type="domain" description="C2H2-type" evidence="13">
    <location>
        <begin position="16"/>
        <end position="43"/>
    </location>
</feature>
<keyword evidence="5 11" id="KW-0863">Zinc-finger</keyword>